<dbReference type="EMBL" id="KV419433">
    <property type="protein sequence ID" value="KZS88745.1"/>
    <property type="molecule type" value="Genomic_DNA"/>
</dbReference>
<organism evidence="4 5">
    <name type="scientific">Sistotremastrum niveocremeum HHB9708</name>
    <dbReference type="NCBI Taxonomy" id="1314777"/>
    <lineage>
        <taxon>Eukaryota</taxon>
        <taxon>Fungi</taxon>
        <taxon>Dikarya</taxon>
        <taxon>Basidiomycota</taxon>
        <taxon>Agaricomycotina</taxon>
        <taxon>Agaricomycetes</taxon>
        <taxon>Sistotremastrales</taxon>
        <taxon>Sistotremastraceae</taxon>
        <taxon>Sertulicium</taxon>
        <taxon>Sertulicium niveocremeum</taxon>
    </lineage>
</organism>
<gene>
    <name evidence="4" type="ORF">SISNIDRAFT_417636</name>
</gene>
<dbReference type="InterPro" id="IPR041539">
    <property type="entry name" value="CxC5"/>
</dbReference>
<dbReference type="OrthoDB" id="2527272at2759"/>
<accession>A0A164PHX0</accession>
<name>A0A164PHX0_9AGAM</name>
<dbReference type="Proteomes" id="UP000076722">
    <property type="component" value="Unassembled WGS sequence"/>
</dbReference>
<feature type="region of interest" description="Disordered" evidence="1">
    <location>
        <begin position="260"/>
        <end position="283"/>
    </location>
</feature>
<evidence type="ECO:0000313" key="4">
    <source>
        <dbReference type="EMBL" id="KZS88745.1"/>
    </source>
</evidence>
<feature type="compositionally biased region" description="Polar residues" evidence="1">
    <location>
        <begin position="260"/>
        <end position="270"/>
    </location>
</feature>
<dbReference type="InterPro" id="IPR040898">
    <property type="entry name" value="CxC6"/>
</dbReference>
<dbReference type="STRING" id="1314777.A0A164PHX0"/>
<keyword evidence="5" id="KW-1185">Reference proteome</keyword>
<feature type="domain" description="CxC6 like cysteine cluster associated with KDZ" evidence="3">
    <location>
        <begin position="295"/>
        <end position="357"/>
    </location>
</feature>
<evidence type="ECO:0000256" key="1">
    <source>
        <dbReference type="SAM" id="MobiDB-lite"/>
    </source>
</evidence>
<sequence>MQSLFGELEESRTQDLPEKILTTRILLATERRNCIICTHEQNSLRKRGRLSNVVYLDEHHRSRQAVLAVATCIRCHAEYYPDRITFLPRPRERVQRLEYHCTYLRVSRHGVWIHRKLAEAQERAVFRFRVGWANYAAFLNDTYGANFITVRQSQRMFLEHFGRRLIVAHQLEEQFTCPAHPSPALFARSLVALIGKDGGVVAGALLHTCPQCTHAKRFRTDLSHAGAVLENNISAVADMPTENAEEDGMPVSYLQTRKQWANTSDQNPGSSAPRRSEDEERVPEVAERGVVRCAVIDGKTMGHRLCAVKDCRNPLVNYRDGRFCATHSVLIHRCGVTACSNGVANGSLVCHNPEHIRVFTDWKSRFKRLNFLGVQRVLRRQNLLEEQGENTGPRLHVTPTDTKNTFRARSVYCLQTVQWACGVPVGWGKCYSAESTPQVLSILDRIWPPAYARLKPSFVVFDNACGLLKHVANVNAVSNWLHTTRFVVDAWHYTGHQVTDALCREYCNPAPLDGSQPDLVVPKTDAAGRVHLTRAFNTETAEQFNAWLSGYEAIVRQMSDFNYDFFIHCLFLLYKESVEAKILKDAEDAD</sequence>
<protein>
    <recommendedName>
        <fullName evidence="6">CxC6 like cysteine cluster associated with KDZ domain-containing protein</fullName>
    </recommendedName>
</protein>
<evidence type="ECO:0000313" key="5">
    <source>
        <dbReference type="Proteomes" id="UP000076722"/>
    </source>
</evidence>
<dbReference type="Pfam" id="PF18721">
    <property type="entry name" value="CxC6"/>
    <property type="match status" value="1"/>
</dbReference>
<reference evidence="4 5" key="1">
    <citation type="journal article" date="2016" name="Mol. Biol. Evol.">
        <title>Comparative Genomics of Early-Diverging Mushroom-Forming Fungi Provides Insights into the Origins of Lignocellulose Decay Capabilities.</title>
        <authorList>
            <person name="Nagy L.G."/>
            <person name="Riley R."/>
            <person name="Tritt A."/>
            <person name="Adam C."/>
            <person name="Daum C."/>
            <person name="Floudas D."/>
            <person name="Sun H."/>
            <person name="Yadav J.S."/>
            <person name="Pangilinan J."/>
            <person name="Larsson K.H."/>
            <person name="Matsuura K."/>
            <person name="Barry K."/>
            <person name="Labutti K."/>
            <person name="Kuo R."/>
            <person name="Ohm R.A."/>
            <person name="Bhattacharya S.S."/>
            <person name="Shirouzu T."/>
            <person name="Yoshinaga Y."/>
            <person name="Martin F.M."/>
            <person name="Grigoriev I.V."/>
            <person name="Hibbett D.S."/>
        </authorList>
    </citation>
    <scope>NUCLEOTIDE SEQUENCE [LARGE SCALE GENOMIC DNA]</scope>
    <source>
        <strain evidence="4 5">HHB9708</strain>
    </source>
</reference>
<proteinExistence type="predicted"/>
<evidence type="ECO:0000259" key="3">
    <source>
        <dbReference type="Pfam" id="PF18721"/>
    </source>
</evidence>
<feature type="domain" description="CxC5 like cysteine cluster associated with KDZ" evidence="2">
    <location>
        <begin position="25"/>
        <end position="143"/>
    </location>
</feature>
<dbReference type="AlphaFoldDB" id="A0A164PHX0"/>
<feature type="compositionally biased region" description="Basic and acidic residues" evidence="1">
    <location>
        <begin position="274"/>
        <end position="283"/>
    </location>
</feature>
<evidence type="ECO:0008006" key="6">
    <source>
        <dbReference type="Google" id="ProtNLM"/>
    </source>
</evidence>
<evidence type="ECO:0000259" key="2">
    <source>
        <dbReference type="Pfam" id="PF18718"/>
    </source>
</evidence>
<dbReference type="Pfam" id="PF18718">
    <property type="entry name" value="CxC5"/>
    <property type="match status" value="1"/>
</dbReference>